<organism evidence="2 3">
    <name type="scientific">Alsobacter soli</name>
    <dbReference type="NCBI Taxonomy" id="2109933"/>
    <lineage>
        <taxon>Bacteria</taxon>
        <taxon>Pseudomonadati</taxon>
        <taxon>Pseudomonadota</taxon>
        <taxon>Alphaproteobacteria</taxon>
        <taxon>Hyphomicrobiales</taxon>
        <taxon>Alsobacteraceae</taxon>
        <taxon>Alsobacter</taxon>
    </lineage>
</organism>
<name>A0A2T1HMU3_9HYPH</name>
<dbReference type="EMBL" id="PVZS01000034">
    <property type="protein sequence ID" value="PSC02943.1"/>
    <property type="molecule type" value="Genomic_DNA"/>
</dbReference>
<dbReference type="InterPro" id="IPR010319">
    <property type="entry name" value="Transglutaminase-like_Cys_pept"/>
</dbReference>
<evidence type="ECO:0000313" key="3">
    <source>
        <dbReference type="Proteomes" id="UP000239772"/>
    </source>
</evidence>
<dbReference type="Proteomes" id="UP000239772">
    <property type="component" value="Unassembled WGS sequence"/>
</dbReference>
<reference evidence="3" key="1">
    <citation type="submission" date="2018-03" db="EMBL/GenBank/DDBJ databases">
        <authorList>
            <person name="Sun L."/>
            <person name="Liu H."/>
            <person name="Chen W."/>
            <person name="Huang K."/>
            <person name="Liu W."/>
            <person name="Gao X."/>
        </authorList>
    </citation>
    <scope>NUCLEOTIDE SEQUENCE [LARGE SCALE GENOMIC DNA]</scope>
    <source>
        <strain evidence="3">SH9</strain>
    </source>
</reference>
<dbReference type="PANTHER" id="PTHR39327:SF1">
    <property type="entry name" value="BLR5470 PROTEIN"/>
    <property type="match status" value="1"/>
</dbReference>
<accession>A0A2T1HMU3</accession>
<keyword evidence="3" id="KW-1185">Reference proteome</keyword>
<feature type="signal peptide" evidence="1">
    <location>
        <begin position="1"/>
        <end position="26"/>
    </location>
</feature>
<feature type="chain" id="PRO_5015780668" evidence="1">
    <location>
        <begin position="27"/>
        <end position="214"/>
    </location>
</feature>
<evidence type="ECO:0000256" key="1">
    <source>
        <dbReference type="SAM" id="SignalP"/>
    </source>
</evidence>
<dbReference type="OrthoDB" id="7206808at2"/>
<evidence type="ECO:0000313" key="2">
    <source>
        <dbReference type="EMBL" id="PSC02943.1"/>
    </source>
</evidence>
<dbReference type="AlphaFoldDB" id="A0A2T1HMU3"/>
<dbReference type="PANTHER" id="PTHR39327">
    <property type="match status" value="1"/>
</dbReference>
<dbReference type="Gene3D" id="3.10.620.30">
    <property type="match status" value="1"/>
</dbReference>
<proteinExistence type="predicted"/>
<gene>
    <name evidence="2" type="ORF">SLNSH_21385</name>
</gene>
<protein>
    <submittedName>
        <fullName evidence="2">Transglutaminase</fullName>
    </submittedName>
</protein>
<dbReference type="Pfam" id="PF06035">
    <property type="entry name" value="Peptidase_C93"/>
    <property type="match status" value="1"/>
</dbReference>
<sequence length="214" mass="23585">MIMFLRSLLTLSGAALAICAGIGAAAAGPVDRLAGLPPLAQPALASGAARPIVAWQAFCAQYPAECRVDLNEPERIVVTATAWKQIADVNARVNHSIKPLTDLEHWGVVDQWDFADDGYGDCEDYQLLKRRRLAELGFPRRAMLMTVVLDENNEGHAVLMIRTDRGDIILDNKRDDVLTWQQTGYVYVKRESQVETAWVSLNHVSGVTATASRR</sequence>
<keyword evidence="1" id="KW-0732">Signal</keyword>
<comment type="caution">
    <text evidence="2">The sequence shown here is derived from an EMBL/GenBank/DDBJ whole genome shotgun (WGS) entry which is preliminary data.</text>
</comment>